<comment type="caution">
    <text evidence="10">The sequence shown here is derived from an EMBL/GenBank/DDBJ whole genome shotgun (WGS) entry which is preliminary data.</text>
</comment>
<comment type="pathway">
    <text evidence="7">Carbohydrate degradation; glycolysis; pyruvate from D-glyceraldehyde 3-phosphate: step 2/5.</text>
</comment>
<sequence length="389" mass="42924">MKFLSQLKPNQLRNKICLLRVDLNIQNADLYGLARGFIRVPLKITAILPTIKFLTGNEAKVVILSHRGRPQKTKNLKLKTGNYSLKPFAKIFSQLLKKPVRFIDFGISQKLKSEIENSPVGSVFLLENLRFFAEEEKNDKRFAEKLASLGDIYVNDAFAVSHRENASVSAITEFLPSYVGLVLEKEVENLNSATAKFKKPLIVILGGAKVSDKVGLIDNFSKKADYFLIGGAMANTFFASQGLPVGDSLYEKEVDLAGMASRLGRKIVLPRDTVIYRKQILDIGPETIKEYQKFIKNAGTIVWNGPMGLIENERFAKGTKEIAAAILKNKNAETVIGGGETIASLNLKAINYKLKANVFISTGGGAMLEYLAGKKLPGLEALNNLKINE</sequence>
<feature type="binding site" evidence="7 8">
    <location>
        <position position="213"/>
    </location>
    <ligand>
        <name>ATP</name>
        <dbReference type="ChEBI" id="CHEBI:30616"/>
    </ligand>
</feature>
<dbReference type="Pfam" id="PF00162">
    <property type="entry name" value="PGK"/>
    <property type="match status" value="1"/>
</dbReference>
<keyword evidence="5 7" id="KW-0418">Kinase</keyword>
<dbReference type="Gene3D" id="3.40.50.1260">
    <property type="entry name" value="Phosphoglycerate kinase, N-terminal domain"/>
    <property type="match status" value="2"/>
</dbReference>
<comment type="subunit">
    <text evidence="7">Monomer.</text>
</comment>
<dbReference type="EMBL" id="MFKM01000031">
    <property type="protein sequence ID" value="OGG42918.1"/>
    <property type="molecule type" value="Genomic_DNA"/>
</dbReference>
<dbReference type="PIRSF" id="PIRSF000724">
    <property type="entry name" value="Pgk"/>
    <property type="match status" value="1"/>
</dbReference>
<dbReference type="PRINTS" id="PR00477">
    <property type="entry name" value="PHGLYCKINASE"/>
</dbReference>
<evidence type="ECO:0000256" key="9">
    <source>
        <dbReference type="RuleBase" id="RU000532"/>
    </source>
</evidence>
<feature type="binding site" evidence="7 8">
    <location>
        <position position="311"/>
    </location>
    <ligand>
        <name>ATP</name>
        <dbReference type="ChEBI" id="CHEBI:30616"/>
    </ligand>
</feature>
<name>A0A1F6C1G3_9BACT</name>
<dbReference type="EC" id="2.7.2.3" evidence="2 7"/>
<feature type="binding site" evidence="7">
    <location>
        <position position="130"/>
    </location>
    <ligand>
        <name>substrate</name>
    </ligand>
</feature>
<feature type="binding site" evidence="7">
    <location>
        <begin position="22"/>
        <end position="24"/>
    </location>
    <ligand>
        <name>substrate</name>
    </ligand>
</feature>
<proteinExistence type="inferred from homology"/>
<dbReference type="STRING" id="1798473.A3G50_01370"/>
<keyword evidence="3 7" id="KW-0808">Transferase</keyword>
<feature type="binding site" evidence="7">
    <location>
        <position position="163"/>
    </location>
    <ligand>
        <name>substrate</name>
    </ligand>
</feature>
<evidence type="ECO:0000256" key="7">
    <source>
        <dbReference type="HAMAP-Rule" id="MF_00145"/>
    </source>
</evidence>
<evidence type="ECO:0000313" key="11">
    <source>
        <dbReference type="Proteomes" id="UP000176633"/>
    </source>
</evidence>
<dbReference type="AlphaFoldDB" id="A0A1F6C1G3"/>
<keyword evidence="7" id="KW-0963">Cytoplasm</keyword>
<dbReference type="SUPFAM" id="SSF53748">
    <property type="entry name" value="Phosphoglycerate kinase"/>
    <property type="match status" value="1"/>
</dbReference>
<keyword evidence="4 7" id="KW-0547">Nucleotide-binding</keyword>
<feature type="binding site" evidence="7">
    <location>
        <begin position="66"/>
        <end position="69"/>
    </location>
    <ligand>
        <name>substrate</name>
    </ligand>
</feature>
<comment type="subcellular location">
    <subcellularLocation>
        <location evidence="7">Cytoplasm</location>
    </subcellularLocation>
</comment>
<evidence type="ECO:0000256" key="8">
    <source>
        <dbReference type="PIRSR" id="PIRSR000724-2"/>
    </source>
</evidence>
<dbReference type="GO" id="GO:0004618">
    <property type="term" value="F:phosphoglycerate kinase activity"/>
    <property type="evidence" value="ECO:0007669"/>
    <property type="project" value="UniProtKB-UniRule"/>
</dbReference>
<dbReference type="PANTHER" id="PTHR11406">
    <property type="entry name" value="PHOSPHOGLYCERATE KINASE"/>
    <property type="match status" value="1"/>
</dbReference>
<comment type="similarity">
    <text evidence="7 9">Belongs to the phosphoglycerate kinase family.</text>
</comment>
<keyword evidence="7" id="KW-0324">Glycolysis</keyword>
<dbReference type="UniPathway" id="UPA00109">
    <property type="reaction ID" value="UER00185"/>
</dbReference>
<comment type="caution">
    <text evidence="7">Lacks conserved residue(s) required for the propagation of feature annotation.</text>
</comment>
<dbReference type="GO" id="GO:0005524">
    <property type="term" value="F:ATP binding"/>
    <property type="evidence" value="ECO:0007669"/>
    <property type="project" value="UniProtKB-KW"/>
</dbReference>
<evidence type="ECO:0000256" key="2">
    <source>
        <dbReference type="ARBA" id="ARBA00013061"/>
    </source>
</evidence>
<reference evidence="10 11" key="1">
    <citation type="journal article" date="2016" name="Nat. Commun.">
        <title>Thousands of microbial genomes shed light on interconnected biogeochemical processes in an aquifer system.</title>
        <authorList>
            <person name="Anantharaman K."/>
            <person name="Brown C.T."/>
            <person name="Hug L.A."/>
            <person name="Sharon I."/>
            <person name="Castelle C.J."/>
            <person name="Probst A.J."/>
            <person name="Thomas B.C."/>
            <person name="Singh A."/>
            <person name="Wilkins M.J."/>
            <person name="Karaoz U."/>
            <person name="Brodie E.L."/>
            <person name="Williams K.H."/>
            <person name="Hubbard S.S."/>
            <person name="Banfield J.F."/>
        </authorList>
    </citation>
    <scope>NUCLEOTIDE SEQUENCE [LARGE SCALE GENOMIC DNA]</scope>
</reference>
<keyword evidence="6 7" id="KW-0067">ATP-binding</keyword>
<evidence type="ECO:0000256" key="6">
    <source>
        <dbReference type="ARBA" id="ARBA00022840"/>
    </source>
</evidence>
<evidence type="ECO:0000256" key="1">
    <source>
        <dbReference type="ARBA" id="ARBA00000642"/>
    </source>
</evidence>
<dbReference type="GO" id="GO:0043531">
    <property type="term" value="F:ADP binding"/>
    <property type="evidence" value="ECO:0007669"/>
    <property type="project" value="TreeGrafter"/>
</dbReference>
<dbReference type="HAMAP" id="MF_00145">
    <property type="entry name" value="Phosphoglyc_kinase"/>
    <property type="match status" value="1"/>
</dbReference>
<dbReference type="InterPro" id="IPR036043">
    <property type="entry name" value="Phosphoglycerate_kinase_sf"/>
</dbReference>
<dbReference type="Proteomes" id="UP000176633">
    <property type="component" value="Unassembled WGS sequence"/>
</dbReference>
<evidence type="ECO:0000256" key="3">
    <source>
        <dbReference type="ARBA" id="ARBA00022679"/>
    </source>
</evidence>
<dbReference type="GO" id="GO:0006094">
    <property type="term" value="P:gluconeogenesis"/>
    <property type="evidence" value="ECO:0007669"/>
    <property type="project" value="TreeGrafter"/>
</dbReference>
<accession>A0A1F6C1G3</accession>
<dbReference type="InterPro" id="IPR001576">
    <property type="entry name" value="Phosphoglycerate_kinase"/>
</dbReference>
<dbReference type="PANTHER" id="PTHR11406:SF23">
    <property type="entry name" value="PHOSPHOGLYCERATE KINASE 1, CHLOROPLASTIC-RELATED"/>
    <property type="match status" value="1"/>
</dbReference>
<organism evidence="10 11">
    <name type="scientific">Candidatus Jorgensenbacteria bacterium RIFCSPLOWO2_12_FULL_42_11</name>
    <dbReference type="NCBI Taxonomy" id="1798473"/>
    <lineage>
        <taxon>Bacteria</taxon>
        <taxon>Candidatus Joergenseniibacteriota</taxon>
    </lineage>
</organism>
<dbReference type="GO" id="GO:0005829">
    <property type="term" value="C:cytosol"/>
    <property type="evidence" value="ECO:0007669"/>
    <property type="project" value="TreeGrafter"/>
</dbReference>
<dbReference type="GO" id="GO:0006096">
    <property type="term" value="P:glycolytic process"/>
    <property type="evidence" value="ECO:0007669"/>
    <property type="project" value="UniProtKB-UniRule"/>
</dbReference>
<dbReference type="InterPro" id="IPR015824">
    <property type="entry name" value="Phosphoglycerate_kinase_N"/>
</dbReference>
<protein>
    <recommendedName>
        <fullName evidence="2 7">Phosphoglycerate kinase</fullName>
        <ecNumber evidence="2 7">2.7.2.3</ecNumber>
    </recommendedName>
</protein>
<evidence type="ECO:0000256" key="4">
    <source>
        <dbReference type="ARBA" id="ARBA00022741"/>
    </source>
</evidence>
<evidence type="ECO:0000313" key="10">
    <source>
        <dbReference type="EMBL" id="OGG42918.1"/>
    </source>
</evidence>
<feature type="binding site" evidence="7">
    <location>
        <begin position="338"/>
        <end position="341"/>
    </location>
    <ligand>
        <name>ATP</name>
        <dbReference type="ChEBI" id="CHEBI:30616"/>
    </ligand>
</feature>
<gene>
    <name evidence="7" type="primary">pgk</name>
    <name evidence="10" type="ORF">A3G50_01370</name>
</gene>
<evidence type="ECO:0000256" key="5">
    <source>
        <dbReference type="ARBA" id="ARBA00022777"/>
    </source>
</evidence>
<comment type="catalytic activity">
    <reaction evidence="1 7 9">
        <text>(2R)-3-phosphoglycerate + ATP = (2R)-3-phospho-glyceroyl phosphate + ADP</text>
        <dbReference type="Rhea" id="RHEA:14801"/>
        <dbReference type="ChEBI" id="CHEBI:30616"/>
        <dbReference type="ChEBI" id="CHEBI:57604"/>
        <dbReference type="ChEBI" id="CHEBI:58272"/>
        <dbReference type="ChEBI" id="CHEBI:456216"/>
        <dbReference type="EC" id="2.7.2.3"/>
    </reaction>
</comment>